<dbReference type="InterPro" id="IPR027417">
    <property type="entry name" value="P-loop_NTPase"/>
</dbReference>
<reference evidence="1 2" key="1">
    <citation type="submission" date="2021-01" db="EMBL/GenBank/DDBJ databases">
        <title>Brevundimonas vitis sp. nov., an bacterium isolated from grape (Vitis vinifera).</title>
        <authorList>
            <person name="Jiang L."/>
            <person name="Lee J."/>
        </authorList>
    </citation>
    <scope>NUCLEOTIDE SEQUENCE [LARGE SCALE GENOMIC DNA]</scope>
    <source>
        <strain evidence="1 2">GRTSA-9</strain>
    </source>
</reference>
<dbReference type="EMBL" id="CP067977">
    <property type="protein sequence ID" value="QQQ18469.1"/>
    <property type="molecule type" value="Genomic_DNA"/>
</dbReference>
<keyword evidence="2" id="KW-1185">Reference proteome</keyword>
<dbReference type="Proteomes" id="UP000595448">
    <property type="component" value="Chromosome"/>
</dbReference>
<gene>
    <name evidence="1" type="ORF">JIP62_14440</name>
</gene>
<sequence length="248" mass="27978">MLLSIAHKFVFVRAVKVGGTSVEIGLSAICGPDDILPPMVALEERRRQALGVRSRNYGASPLLEAAYDTLVRETPDENLHRVPQPSSRFTAHTKLSEVIEHYPGSLDGFTAVCLARSPYARVLSALNMRDNYTDYTRGADMRTDPKTWAQAFDKELESGWLKKMFSPDVYGDPSGRMDRFVIHYEQLQDEFDAFLARLGVPDRIVLPHAKEGMMSNRFDPRDVLRPDQIATINAMFSDDFEAFGYARL</sequence>
<dbReference type="RefSeq" id="WP_201102839.1">
    <property type="nucleotide sequence ID" value="NZ_CP067977.1"/>
</dbReference>
<proteinExistence type="predicted"/>
<organism evidence="1 2">
    <name type="scientific">Brevundimonas vitisensis</name>
    <dbReference type="NCBI Taxonomy" id="2800818"/>
    <lineage>
        <taxon>Bacteria</taxon>
        <taxon>Pseudomonadati</taxon>
        <taxon>Pseudomonadota</taxon>
        <taxon>Alphaproteobacteria</taxon>
        <taxon>Caulobacterales</taxon>
        <taxon>Caulobacteraceae</taxon>
        <taxon>Brevundimonas</taxon>
    </lineage>
</organism>
<dbReference type="SUPFAM" id="SSF52540">
    <property type="entry name" value="P-loop containing nucleoside triphosphate hydrolases"/>
    <property type="match status" value="1"/>
</dbReference>
<evidence type="ECO:0000313" key="2">
    <source>
        <dbReference type="Proteomes" id="UP000595448"/>
    </source>
</evidence>
<protein>
    <submittedName>
        <fullName evidence="1">Sulfotransferase family 2 domain-containing protein</fullName>
    </submittedName>
</protein>
<evidence type="ECO:0000313" key="1">
    <source>
        <dbReference type="EMBL" id="QQQ18469.1"/>
    </source>
</evidence>
<dbReference type="Gene3D" id="3.40.50.300">
    <property type="entry name" value="P-loop containing nucleotide triphosphate hydrolases"/>
    <property type="match status" value="1"/>
</dbReference>
<accession>A0ABX7BLL0</accession>
<name>A0ABX7BLL0_9CAUL</name>